<gene>
    <name evidence="1" type="ORF">LTR37_002164</name>
</gene>
<dbReference type="EMBL" id="JAUTXU010000011">
    <property type="protein sequence ID" value="KAK3723018.1"/>
    <property type="molecule type" value="Genomic_DNA"/>
</dbReference>
<protein>
    <submittedName>
        <fullName evidence="1">Uncharacterized protein</fullName>
    </submittedName>
</protein>
<accession>A0ACC3NU98</accession>
<name>A0ACC3NU98_9PEZI</name>
<proteinExistence type="predicted"/>
<dbReference type="Proteomes" id="UP001281147">
    <property type="component" value="Unassembled WGS sequence"/>
</dbReference>
<evidence type="ECO:0000313" key="1">
    <source>
        <dbReference type="EMBL" id="KAK3723018.1"/>
    </source>
</evidence>
<reference evidence="1" key="1">
    <citation type="submission" date="2023-07" db="EMBL/GenBank/DDBJ databases">
        <title>Black Yeasts Isolated from many extreme environments.</title>
        <authorList>
            <person name="Coleine C."/>
            <person name="Stajich J.E."/>
            <person name="Selbmann L."/>
        </authorList>
    </citation>
    <scope>NUCLEOTIDE SEQUENCE</scope>
    <source>
        <strain evidence="1">CCFEE 5714</strain>
    </source>
</reference>
<comment type="caution">
    <text evidence="1">The sequence shown here is derived from an EMBL/GenBank/DDBJ whole genome shotgun (WGS) entry which is preliminary data.</text>
</comment>
<keyword evidence="2" id="KW-1185">Reference proteome</keyword>
<evidence type="ECO:0000313" key="2">
    <source>
        <dbReference type="Proteomes" id="UP001281147"/>
    </source>
</evidence>
<organism evidence="1 2">
    <name type="scientific">Vermiconidia calcicola</name>
    <dbReference type="NCBI Taxonomy" id="1690605"/>
    <lineage>
        <taxon>Eukaryota</taxon>
        <taxon>Fungi</taxon>
        <taxon>Dikarya</taxon>
        <taxon>Ascomycota</taxon>
        <taxon>Pezizomycotina</taxon>
        <taxon>Dothideomycetes</taxon>
        <taxon>Dothideomycetidae</taxon>
        <taxon>Mycosphaerellales</taxon>
        <taxon>Extremaceae</taxon>
        <taxon>Vermiconidia</taxon>
    </lineage>
</organism>
<sequence>MSAGDFYGNELPRSFHLYHGAATPAGDTLDEDILRRSALTKTTYGILSAGVPAPGTLLRICDDGGRTLQRNEIGELHLGGPSVITHYLDDEQPQSFYSDDHGHWILTGDRAFMDDNDRLFIVGRSKDIIKKTGVSLSPAVIEAVMNETKGVQGVALGVPHPEFGEVPMVVVRGEISVQDRERIMQAVAGKLGPDYQVYGVKTLGEIDMNEFPVNQTWKVMKFALKEAVMRLQQTERL</sequence>